<keyword evidence="3 9" id="KW-0808">Transferase</keyword>
<evidence type="ECO:0000256" key="5">
    <source>
        <dbReference type="ARBA" id="ARBA00022932"/>
    </source>
</evidence>
<dbReference type="Pfam" id="PF00136">
    <property type="entry name" value="DNA_pol_B"/>
    <property type="match status" value="1"/>
</dbReference>
<dbReference type="Proteomes" id="UP000011593">
    <property type="component" value="Unassembled WGS sequence"/>
</dbReference>
<dbReference type="Gene3D" id="3.90.1600.10">
    <property type="entry name" value="Palm domain of DNA polymerase"/>
    <property type="match status" value="2"/>
</dbReference>
<dbReference type="CDD" id="cd05531">
    <property type="entry name" value="POLBc_B2"/>
    <property type="match status" value="1"/>
</dbReference>
<dbReference type="GO" id="GO:0003677">
    <property type="term" value="F:DNA binding"/>
    <property type="evidence" value="ECO:0007669"/>
    <property type="project" value="UniProtKB-KW"/>
</dbReference>
<organism evidence="9 10">
    <name type="scientific">Natrinema pellirubrum (strain DSM 15624 / CIP 106293 / JCM 10476 / NCIMB 786 / 157)</name>
    <dbReference type="NCBI Taxonomy" id="797303"/>
    <lineage>
        <taxon>Archaea</taxon>
        <taxon>Methanobacteriati</taxon>
        <taxon>Methanobacteriota</taxon>
        <taxon>Stenosarchaea group</taxon>
        <taxon>Halobacteria</taxon>
        <taxon>Halobacteriales</taxon>
        <taxon>Natrialbaceae</taxon>
        <taxon>Natrinema</taxon>
    </lineage>
</organism>
<dbReference type="PATRIC" id="fig|797303.5.peg.4056"/>
<dbReference type="GO" id="GO:0006261">
    <property type="term" value="P:DNA-templated DNA replication"/>
    <property type="evidence" value="ECO:0007669"/>
    <property type="project" value="TreeGrafter"/>
</dbReference>
<keyword evidence="6" id="KW-0238">DNA-binding</keyword>
<dbReference type="AlphaFoldDB" id="L9Y855"/>
<evidence type="ECO:0000256" key="6">
    <source>
        <dbReference type="ARBA" id="ARBA00023125"/>
    </source>
</evidence>
<dbReference type="InterPro" id="IPR043502">
    <property type="entry name" value="DNA/RNA_pol_sf"/>
</dbReference>
<evidence type="ECO:0000259" key="8">
    <source>
        <dbReference type="Pfam" id="PF00136"/>
    </source>
</evidence>
<dbReference type="PANTHER" id="PTHR10322:SF23">
    <property type="entry name" value="DNA POLYMERASE DELTA CATALYTIC SUBUNIT"/>
    <property type="match status" value="1"/>
</dbReference>
<proteinExistence type="inferred from homology"/>
<dbReference type="NCBIfam" id="NF004418">
    <property type="entry name" value="PRK05761.1-4"/>
    <property type="match status" value="2"/>
</dbReference>
<protein>
    <recommendedName>
        <fullName evidence="2">DNA-directed DNA polymerase</fullName>
        <ecNumber evidence="2">2.7.7.7</ecNumber>
    </recommendedName>
</protein>
<keyword evidence="10" id="KW-1185">Reference proteome</keyword>
<evidence type="ECO:0000256" key="1">
    <source>
        <dbReference type="ARBA" id="ARBA00005755"/>
    </source>
</evidence>
<dbReference type="Gene3D" id="1.10.287.690">
    <property type="entry name" value="Helix hairpin bin"/>
    <property type="match status" value="1"/>
</dbReference>
<evidence type="ECO:0000313" key="10">
    <source>
        <dbReference type="Proteomes" id="UP000011593"/>
    </source>
</evidence>
<dbReference type="InterPro" id="IPR006172">
    <property type="entry name" value="DNA-dir_DNA_pol_B"/>
</dbReference>
<dbReference type="EMBL" id="AOIE01000123">
    <property type="protein sequence ID" value="ELY69093.1"/>
    <property type="molecule type" value="Genomic_DNA"/>
</dbReference>
<comment type="similarity">
    <text evidence="1">Belongs to the DNA polymerase type-B family.</text>
</comment>
<dbReference type="SUPFAM" id="SSF56672">
    <property type="entry name" value="DNA/RNA polymerases"/>
    <property type="match status" value="2"/>
</dbReference>
<accession>L9Y855</accession>
<evidence type="ECO:0000256" key="3">
    <source>
        <dbReference type="ARBA" id="ARBA00022679"/>
    </source>
</evidence>
<dbReference type="EC" id="2.7.7.7" evidence="2"/>
<dbReference type="PANTHER" id="PTHR10322">
    <property type="entry name" value="DNA POLYMERASE CATALYTIC SUBUNIT"/>
    <property type="match status" value="1"/>
</dbReference>
<comment type="catalytic activity">
    <reaction evidence="7">
        <text>DNA(n) + a 2'-deoxyribonucleoside 5'-triphosphate = DNA(n+1) + diphosphate</text>
        <dbReference type="Rhea" id="RHEA:22508"/>
        <dbReference type="Rhea" id="RHEA-COMP:17339"/>
        <dbReference type="Rhea" id="RHEA-COMP:17340"/>
        <dbReference type="ChEBI" id="CHEBI:33019"/>
        <dbReference type="ChEBI" id="CHEBI:61560"/>
        <dbReference type="ChEBI" id="CHEBI:173112"/>
        <dbReference type="EC" id="2.7.7.7"/>
    </reaction>
</comment>
<sequence length="753" mass="84557">MTMPFSIDFLDDGRVLEWEATADGAVATERDDYTPRFYVGARDPDADLDLTTLQSVYDQHPDVVATELVARRPGFRRDEEAVLAVDVAHIDRVTPLARQARQLSAYPVGDLACFNVDFSREFRYCLETDADPTPASELSTLRLSVPVTETSNDIYGELSVAGDTVTGSPTDLLTAVQGALDAHDPDVLVCSTSEIVPTLYEMATDAVVDDFSLSRWPDVDYQQLASRSTYSSYGRVGHSPARYNVPGRAIIDESNTFFYGETNLDGVLDLVSRSKKPVQELAWASIGNVLTAIQICEAHDRGVLVPWNSWRHEFYKPMGTLHDADRGGFIFAPEVGLHENVHELDFSSLYPNIICTRNVSPDVIRGLHENVHELDFSSLYPNIICTRNVSPDVIRCDCHSDRDDAPGLEYSICDDRGYLVDVLQPIIDARDEIKAAIRREKERDDPDEDRLAELEGRSGALKWILVACFGYQGFSNAKFGRIECHEAINAFAREILLTAKQRLEAGGWRVVHGIVDSIWVTPDPDVDDDDREDLETLATEITERVEIRLEHEAHYDWVAFVPQRESDAGALTKYFGKVAGDDDFKIRGIEARQRSTPPFIEDVQRDCLDRLDATRSPDAVLGRLERAIDELQAGNVAVERLVERNRVSKPLEGYSQNTQNVAALKRAREQDLAVHPGQDIEYVVVDDEKSSRDRVALAHEEIETYDASYYETQLVRAIESVLLPLGWDRTDIRRRLAETREVELTEFTAARNG</sequence>
<feature type="domain" description="DNA-directed DNA polymerase family B multifunctional" evidence="8">
    <location>
        <begin position="368"/>
        <end position="722"/>
    </location>
</feature>
<evidence type="ECO:0000256" key="2">
    <source>
        <dbReference type="ARBA" id="ARBA00012417"/>
    </source>
</evidence>
<name>L9Y855_NATP1</name>
<comment type="caution">
    <text evidence="9">The sequence shown here is derived from an EMBL/GenBank/DDBJ whole genome shotgun (WGS) entry which is preliminary data.</text>
</comment>
<dbReference type="InterPro" id="IPR042087">
    <property type="entry name" value="DNA_pol_B_thumb"/>
</dbReference>
<dbReference type="GO" id="GO:0003887">
    <property type="term" value="F:DNA-directed DNA polymerase activity"/>
    <property type="evidence" value="ECO:0007669"/>
    <property type="project" value="UniProtKB-KW"/>
</dbReference>
<gene>
    <name evidence="9" type="ORF">C488_20437</name>
</gene>
<dbReference type="Gene3D" id="1.10.132.60">
    <property type="entry name" value="DNA polymerase family B, C-terminal domain"/>
    <property type="match status" value="1"/>
</dbReference>
<keyword evidence="5" id="KW-0239">DNA-directed DNA polymerase</keyword>
<keyword evidence="4 9" id="KW-0548">Nucleotidyltransferase</keyword>
<dbReference type="InterPro" id="IPR023211">
    <property type="entry name" value="DNA_pol_palm_dom_sf"/>
</dbReference>
<dbReference type="InterPro" id="IPR050240">
    <property type="entry name" value="DNA_pol_type-B"/>
</dbReference>
<evidence type="ECO:0000256" key="4">
    <source>
        <dbReference type="ARBA" id="ARBA00022695"/>
    </source>
</evidence>
<evidence type="ECO:0000256" key="7">
    <source>
        <dbReference type="ARBA" id="ARBA00049244"/>
    </source>
</evidence>
<dbReference type="InterPro" id="IPR006134">
    <property type="entry name" value="DNA-dir_DNA_pol_B_multi_dom"/>
</dbReference>
<evidence type="ECO:0000313" key="9">
    <source>
        <dbReference type="EMBL" id="ELY69093.1"/>
    </source>
</evidence>
<reference evidence="9 10" key="1">
    <citation type="journal article" date="2014" name="PLoS Genet.">
        <title>Phylogenetically driven sequencing of extremely halophilic archaea reveals strategies for static and dynamic osmo-response.</title>
        <authorList>
            <person name="Becker E.A."/>
            <person name="Seitzer P.M."/>
            <person name="Tritt A."/>
            <person name="Larsen D."/>
            <person name="Krusor M."/>
            <person name="Yao A.I."/>
            <person name="Wu D."/>
            <person name="Madern D."/>
            <person name="Eisen J.A."/>
            <person name="Darling A.E."/>
            <person name="Facciotti M.T."/>
        </authorList>
    </citation>
    <scope>NUCLEOTIDE SEQUENCE [LARGE SCALE GENOMIC DNA]</scope>
    <source>
        <strain evidence="9 10">DSM 15624</strain>
    </source>
</reference>
<dbReference type="SMART" id="SM00486">
    <property type="entry name" value="POLBc"/>
    <property type="match status" value="1"/>
</dbReference>
<dbReference type="GO" id="GO:0000166">
    <property type="term" value="F:nucleotide binding"/>
    <property type="evidence" value="ECO:0007669"/>
    <property type="project" value="InterPro"/>
</dbReference>